<evidence type="ECO:0000313" key="3">
    <source>
        <dbReference type="Proteomes" id="UP001379235"/>
    </source>
</evidence>
<sequence>MAGFILIHGSWHGGWCFDLLAKELRARGHEVDAPTLPGMGGTKDELEAVTLDGWGQFAAGRCRAMREKVGGAPVILAGHSRGGLVISTAAEIDPQAMDGLVYICAMMLPAGMSRAEFKALEGPNLDFDAIIISVEDGAGTIVDPTRAGAVFAQASPPELVEQALPKLTIEPHGVRSTPVPVTPERWGSVPRIYIECTLDRTIPISSQRNMQALCPGAAVITLEADHSPYLSQPMALADALEAVLP</sequence>
<name>A0ABU8SD59_9SPHN</name>
<dbReference type="RefSeq" id="WP_339969571.1">
    <property type="nucleotide sequence ID" value="NZ_JBBHJY010000011.1"/>
</dbReference>
<dbReference type="PANTHER" id="PTHR10992">
    <property type="entry name" value="METHYLESTERASE FAMILY MEMBER"/>
    <property type="match status" value="1"/>
</dbReference>
<keyword evidence="3" id="KW-1185">Reference proteome</keyword>
<dbReference type="InterPro" id="IPR000073">
    <property type="entry name" value="AB_hydrolase_1"/>
</dbReference>
<dbReference type="Gene3D" id="3.40.50.1820">
    <property type="entry name" value="alpha/beta hydrolase"/>
    <property type="match status" value="1"/>
</dbReference>
<proteinExistence type="predicted"/>
<reference evidence="2 3" key="1">
    <citation type="submission" date="2024-03" db="EMBL/GenBank/DDBJ databases">
        <authorList>
            <person name="Jo J.-H."/>
        </authorList>
    </citation>
    <scope>NUCLEOTIDE SEQUENCE [LARGE SCALE GENOMIC DNA]</scope>
    <source>
        <strain evidence="2 3">AS3R-12</strain>
    </source>
</reference>
<dbReference type="EMBL" id="JBBHJY010000011">
    <property type="protein sequence ID" value="MEJ6011896.1"/>
    <property type="molecule type" value="Genomic_DNA"/>
</dbReference>
<gene>
    <name evidence="2" type="ORF">WG900_18480</name>
</gene>
<feature type="domain" description="AB hydrolase-1" evidence="1">
    <location>
        <begin position="5"/>
        <end position="239"/>
    </location>
</feature>
<accession>A0ABU8SD59</accession>
<dbReference type="InterPro" id="IPR045889">
    <property type="entry name" value="MES/HNL"/>
</dbReference>
<dbReference type="Proteomes" id="UP001379235">
    <property type="component" value="Unassembled WGS sequence"/>
</dbReference>
<evidence type="ECO:0000313" key="2">
    <source>
        <dbReference type="EMBL" id="MEJ6011896.1"/>
    </source>
</evidence>
<protein>
    <submittedName>
        <fullName evidence="2">Alpha/beta fold hydrolase</fullName>
    </submittedName>
</protein>
<dbReference type="InterPro" id="IPR029058">
    <property type="entry name" value="AB_hydrolase_fold"/>
</dbReference>
<evidence type="ECO:0000259" key="1">
    <source>
        <dbReference type="Pfam" id="PF12697"/>
    </source>
</evidence>
<organism evidence="2 3">
    <name type="scientific">Novosphingobium aquae</name>
    <dbReference type="NCBI Taxonomy" id="3133435"/>
    <lineage>
        <taxon>Bacteria</taxon>
        <taxon>Pseudomonadati</taxon>
        <taxon>Pseudomonadota</taxon>
        <taxon>Alphaproteobacteria</taxon>
        <taxon>Sphingomonadales</taxon>
        <taxon>Sphingomonadaceae</taxon>
        <taxon>Novosphingobium</taxon>
    </lineage>
</organism>
<dbReference type="PANTHER" id="PTHR10992:SF1086">
    <property type="entry name" value="AB HYDROLASE-1 DOMAIN-CONTAINING PROTEIN"/>
    <property type="match status" value="1"/>
</dbReference>
<dbReference type="Pfam" id="PF12697">
    <property type="entry name" value="Abhydrolase_6"/>
    <property type="match status" value="1"/>
</dbReference>
<dbReference type="SUPFAM" id="SSF53474">
    <property type="entry name" value="alpha/beta-Hydrolases"/>
    <property type="match status" value="1"/>
</dbReference>
<comment type="caution">
    <text evidence="2">The sequence shown here is derived from an EMBL/GenBank/DDBJ whole genome shotgun (WGS) entry which is preliminary data.</text>
</comment>
<dbReference type="GO" id="GO:0016787">
    <property type="term" value="F:hydrolase activity"/>
    <property type="evidence" value="ECO:0007669"/>
    <property type="project" value="UniProtKB-KW"/>
</dbReference>
<keyword evidence="2" id="KW-0378">Hydrolase</keyword>